<feature type="region of interest" description="Disordered" evidence="1">
    <location>
        <begin position="25"/>
        <end position="72"/>
    </location>
</feature>
<evidence type="ECO:0000313" key="5">
    <source>
        <dbReference type="Proteomes" id="UP000509579"/>
    </source>
</evidence>
<feature type="compositionally biased region" description="Low complexity" evidence="1">
    <location>
        <begin position="25"/>
        <end position="66"/>
    </location>
</feature>
<protein>
    <submittedName>
        <fullName evidence="4">ThuA domain-containing protein</fullName>
    </submittedName>
</protein>
<sequence>MRKPNRKFAYAALTSALLLGLSACGGSDGDSSATPPAAEQPTTPPVVEQPTTPPVVEQPTTPPVTEAPGESADASFDPYYNVCRGTDAKCYNNWGAFASTPNRVLIYSRTAGPRHANLGTPMASGLNPVMNEDNIMQAGLKRMMEEAGIQADWTEDVTVLSGRINNYKTVIFASSNRDTLWNEAAPNSNDAARTSLRNYMRRGGGFVGLHNAFGAEYNWPYYEGLLGNANFYNHGPYRDGTVQVIAQDPSTEGVALSFPFKDEWYNLAPFPTNVKFLAKVDTSTLNPLTAAPHPGHKDFHPVAWCQYYDGGRAWLSTLGHAADHFTKDSAAPGAKDFQKMVVQAVKSTMGLTEFCTSTPAAPATTTTAN</sequence>
<proteinExistence type="predicted"/>
<keyword evidence="2" id="KW-0732">Signal</keyword>
<dbReference type="EMBL" id="CP054840">
    <property type="protein sequence ID" value="QKV54166.1"/>
    <property type="molecule type" value="Genomic_DNA"/>
</dbReference>
<dbReference type="PANTHER" id="PTHR40469">
    <property type="entry name" value="SECRETED GLYCOSYL HYDROLASE"/>
    <property type="match status" value="1"/>
</dbReference>
<dbReference type="PROSITE" id="PS51257">
    <property type="entry name" value="PROKAR_LIPOPROTEIN"/>
    <property type="match status" value="1"/>
</dbReference>
<evidence type="ECO:0000313" key="4">
    <source>
        <dbReference type="EMBL" id="QKV54166.1"/>
    </source>
</evidence>
<reference evidence="4 5" key="1">
    <citation type="submission" date="2020-06" db="EMBL/GenBank/DDBJ databases">
        <title>Acidovorax antarctica sp. nov., isolated from Corinth ice sheet soil, Antarctic Fields Peninsula.</title>
        <authorList>
            <person name="Xu Q."/>
            <person name="Peng F."/>
        </authorList>
    </citation>
    <scope>NUCLEOTIDE SEQUENCE [LARGE SCALE GENOMIC DNA]</scope>
    <source>
        <strain evidence="4 5">16-35-5</strain>
    </source>
</reference>
<organism evidence="4 5">
    <name type="scientific">Comamonas antarctica</name>
    <dbReference type="NCBI Taxonomy" id="2743470"/>
    <lineage>
        <taxon>Bacteria</taxon>
        <taxon>Pseudomonadati</taxon>
        <taxon>Pseudomonadota</taxon>
        <taxon>Betaproteobacteria</taxon>
        <taxon>Burkholderiales</taxon>
        <taxon>Comamonadaceae</taxon>
        <taxon>Comamonas</taxon>
    </lineage>
</organism>
<dbReference type="InterPro" id="IPR029010">
    <property type="entry name" value="ThuA-like"/>
</dbReference>
<evidence type="ECO:0000256" key="1">
    <source>
        <dbReference type="SAM" id="MobiDB-lite"/>
    </source>
</evidence>
<dbReference type="Proteomes" id="UP000509579">
    <property type="component" value="Chromosome"/>
</dbReference>
<gene>
    <name evidence="4" type="ORF">HUK68_15345</name>
</gene>
<feature type="chain" id="PRO_5026888346" evidence="2">
    <location>
        <begin position="26"/>
        <end position="369"/>
    </location>
</feature>
<feature type="domain" description="ThuA-like" evidence="3">
    <location>
        <begin position="103"/>
        <end position="329"/>
    </location>
</feature>
<name>A0A6N1X8R9_9BURK</name>
<accession>A0A6N1X8R9</accession>
<evidence type="ECO:0000259" key="3">
    <source>
        <dbReference type="Pfam" id="PF06283"/>
    </source>
</evidence>
<evidence type="ECO:0000256" key="2">
    <source>
        <dbReference type="SAM" id="SignalP"/>
    </source>
</evidence>
<dbReference type="InterPro" id="IPR029062">
    <property type="entry name" value="Class_I_gatase-like"/>
</dbReference>
<dbReference type="Gene3D" id="3.40.50.880">
    <property type="match status" value="1"/>
</dbReference>
<feature type="signal peptide" evidence="2">
    <location>
        <begin position="1"/>
        <end position="25"/>
    </location>
</feature>
<dbReference type="PANTHER" id="PTHR40469:SF2">
    <property type="entry name" value="GALACTOSE-BINDING DOMAIN-LIKE SUPERFAMILY PROTEIN"/>
    <property type="match status" value="1"/>
</dbReference>
<dbReference type="SUPFAM" id="SSF52317">
    <property type="entry name" value="Class I glutamine amidotransferase-like"/>
    <property type="match status" value="1"/>
</dbReference>
<keyword evidence="5" id="KW-1185">Reference proteome</keyword>
<dbReference type="AlphaFoldDB" id="A0A6N1X8R9"/>
<dbReference type="KEGG" id="aant:HUK68_15345"/>
<dbReference type="RefSeq" id="WP_175504966.1">
    <property type="nucleotide sequence ID" value="NZ_CP054840.1"/>
</dbReference>
<dbReference type="Pfam" id="PF06283">
    <property type="entry name" value="ThuA"/>
    <property type="match status" value="1"/>
</dbReference>